<feature type="transmembrane region" description="Helical" evidence="1">
    <location>
        <begin position="60"/>
        <end position="76"/>
    </location>
</feature>
<evidence type="ECO:0000313" key="3">
    <source>
        <dbReference type="Proteomes" id="UP000268321"/>
    </source>
</evidence>
<evidence type="ECO:0000313" key="2">
    <source>
        <dbReference type="EMBL" id="RKP33018.1"/>
    </source>
</evidence>
<keyword evidence="1" id="KW-0472">Membrane</keyword>
<keyword evidence="1" id="KW-0812">Transmembrane</keyword>
<name>A0A4P9ZJ24_9ASCO</name>
<proteinExistence type="predicted"/>
<dbReference type="OrthoDB" id="4074036at2759"/>
<accession>A0A4P9ZJ24</accession>
<sequence>MRINALHTSDRLASMHKQMICAAAIGFTKGCLIALTTGGYLNWRYNRGHNTVYFRTPYKVWYMVVWGVIGTTFATENTKKNIIHDLAIEENIRRNQYVRENLREDELLDGK</sequence>
<dbReference type="Proteomes" id="UP000268321">
    <property type="component" value="Unassembled WGS sequence"/>
</dbReference>
<keyword evidence="3" id="KW-1185">Reference proteome</keyword>
<dbReference type="AlphaFoldDB" id="A0A4P9ZJ24"/>
<feature type="transmembrane region" description="Helical" evidence="1">
    <location>
        <begin position="20"/>
        <end position="40"/>
    </location>
</feature>
<keyword evidence="1" id="KW-1133">Transmembrane helix</keyword>
<reference evidence="3" key="1">
    <citation type="journal article" date="2018" name="Nat. Microbiol.">
        <title>Leveraging single-cell genomics to expand the fungal tree of life.</title>
        <authorList>
            <person name="Ahrendt S.R."/>
            <person name="Quandt C.A."/>
            <person name="Ciobanu D."/>
            <person name="Clum A."/>
            <person name="Salamov A."/>
            <person name="Andreopoulos B."/>
            <person name="Cheng J.F."/>
            <person name="Woyke T."/>
            <person name="Pelin A."/>
            <person name="Henrissat B."/>
            <person name="Reynolds N.K."/>
            <person name="Benny G.L."/>
            <person name="Smith M.E."/>
            <person name="James T.Y."/>
            <person name="Grigoriev I.V."/>
        </authorList>
    </citation>
    <scope>NUCLEOTIDE SEQUENCE [LARGE SCALE GENOMIC DNA]</scope>
    <source>
        <strain evidence="3">Baker2002</strain>
    </source>
</reference>
<dbReference type="EMBL" id="ML004428">
    <property type="protein sequence ID" value="RKP33018.1"/>
    <property type="molecule type" value="Genomic_DNA"/>
</dbReference>
<evidence type="ECO:0008006" key="4">
    <source>
        <dbReference type="Google" id="ProtNLM"/>
    </source>
</evidence>
<protein>
    <recommendedName>
        <fullName evidence="4">Transmembrane protein</fullName>
    </recommendedName>
</protein>
<gene>
    <name evidence="2" type="ORF">METBISCDRAFT_20892</name>
</gene>
<organism evidence="2 3">
    <name type="scientific">Metschnikowia bicuspidata</name>
    <dbReference type="NCBI Taxonomy" id="27322"/>
    <lineage>
        <taxon>Eukaryota</taxon>
        <taxon>Fungi</taxon>
        <taxon>Dikarya</taxon>
        <taxon>Ascomycota</taxon>
        <taxon>Saccharomycotina</taxon>
        <taxon>Pichiomycetes</taxon>
        <taxon>Metschnikowiaceae</taxon>
        <taxon>Metschnikowia</taxon>
    </lineage>
</organism>
<evidence type="ECO:0000256" key="1">
    <source>
        <dbReference type="SAM" id="Phobius"/>
    </source>
</evidence>